<name>A0ABT6YR85_9BACT</name>
<evidence type="ECO:0000313" key="2">
    <source>
        <dbReference type="Proteomes" id="UP001236569"/>
    </source>
</evidence>
<reference evidence="1 2" key="1">
    <citation type="submission" date="2023-05" db="EMBL/GenBank/DDBJ databases">
        <title>Novel species of genus Flectobacillus isolated from stream in China.</title>
        <authorList>
            <person name="Lu H."/>
        </authorList>
    </citation>
    <scope>NUCLEOTIDE SEQUENCE [LARGE SCALE GENOMIC DNA]</scope>
    <source>
        <strain evidence="1 2">DC10W</strain>
    </source>
</reference>
<proteinExistence type="predicted"/>
<keyword evidence="2" id="KW-1185">Reference proteome</keyword>
<protein>
    <submittedName>
        <fullName evidence="1">Uncharacterized protein</fullName>
    </submittedName>
</protein>
<dbReference type="Proteomes" id="UP001236569">
    <property type="component" value="Unassembled WGS sequence"/>
</dbReference>
<gene>
    <name evidence="1" type="ORF">QM480_17170</name>
</gene>
<evidence type="ECO:0000313" key="1">
    <source>
        <dbReference type="EMBL" id="MDI9866076.1"/>
    </source>
</evidence>
<dbReference type="RefSeq" id="WP_283370970.1">
    <property type="nucleotide sequence ID" value="NZ_JASHID010000014.1"/>
</dbReference>
<organism evidence="1 2">
    <name type="scientific">Flectobacillus longus</name>
    <dbReference type="NCBI Taxonomy" id="2984207"/>
    <lineage>
        <taxon>Bacteria</taxon>
        <taxon>Pseudomonadati</taxon>
        <taxon>Bacteroidota</taxon>
        <taxon>Cytophagia</taxon>
        <taxon>Cytophagales</taxon>
        <taxon>Flectobacillaceae</taxon>
        <taxon>Flectobacillus</taxon>
    </lineage>
</organism>
<sequence>MVQITKDSIVITIKSQQPFKDWLSLKQSFVYANMFIMNSSDLRPCDYDLYPFNHIQNLLNDLDSTMTQDEAIQAILLQEQ</sequence>
<comment type="caution">
    <text evidence="1">The sequence shown here is derived from an EMBL/GenBank/DDBJ whole genome shotgun (WGS) entry which is preliminary data.</text>
</comment>
<dbReference type="EMBL" id="JASHID010000014">
    <property type="protein sequence ID" value="MDI9866076.1"/>
    <property type="molecule type" value="Genomic_DNA"/>
</dbReference>
<accession>A0ABT6YR85</accession>